<evidence type="ECO:0000313" key="8">
    <source>
        <dbReference type="EMBL" id="SMO45254.1"/>
    </source>
</evidence>
<gene>
    <name evidence="8" type="ORF">SAMN06265221_102253</name>
</gene>
<keyword evidence="9" id="KW-1185">Reference proteome</keyword>
<comment type="similarity">
    <text evidence="2">Belongs to the FliQ/MopD/SpaQ family.</text>
</comment>
<dbReference type="PIRSF" id="PIRSF004669">
    <property type="entry name" value="FliQ"/>
    <property type="match status" value="1"/>
</dbReference>
<feature type="transmembrane region" description="Helical" evidence="7">
    <location>
        <begin position="12"/>
        <end position="32"/>
    </location>
</feature>
<evidence type="ECO:0000256" key="5">
    <source>
        <dbReference type="ARBA" id="ARBA00022989"/>
    </source>
</evidence>
<reference evidence="8 9" key="1">
    <citation type="submission" date="2017-05" db="EMBL/GenBank/DDBJ databases">
        <authorList>
            <person name="Varghese N."/>
            <person name="Submissions S."/>
        </authorList>
    </citation>
    <scope>NUCLEOTIDE SEQUENCE [LARGE SCALE GENOMIC DNA]</scope>
    <source>
        <strain evidence="8 9">DSM 100094</strain>
    </source>
</reference>
<dbReference type="InterPro" id="IPR006306">
    <property type="entry name" value="T3SS_HrpO"/>
</dbReference>
<keyword evidence="5 7" id="KW-1133">Transmembrane helix</keyword>
<dbReference type="PRINTS" id="PR00952">
    <property type="entry name" value="TYPE3IMQPROT"/>
</dbReference>
<dbReference type="Proteomes" id="UP000319014">
    <property type="component" value="Unassembled WGS sequence"/>
</dbReference>
<evidence type="ECO:0000256" key="3">
    <source>
        <dbReference type="ARBA" id="ARBA00022475"/>
    </source>
</evidence>
<evidence type="ECO:0000313" key="9">
    <source>
        <dbReference type="Proteomes" id="UP000319014"/>
    </source>
</evidence>
<dbReference type="EMBL" id="FXTK01000002">
    <property type="protein sequence ID" value="SMO45254.1"/>
    <property type="molecule type" value="Genomic_DNA"/>
</dbReference>
<dbReference type="AlphaFoldDB" id="A0A521BDV1"/>
<dbReference type="InterPro" id="IPR002191">
    <property type="entry name" value="Bac_export_3"/>
</dbReference>
<protein>
    <submittedName>
        <fullName evidence="8">Type III secretion protein S</fullName>
    </submittedName>
</protein>
<name>A0A521BDV1_9RHOB</name>
<evidence type="ECO:0000256" key="1">
    <source>
        <dbReference type="ARBA" id="ARBA00004651"/>
    </source>
</evidence>
<dbReference type="RefSeq" id="WP_142661788.1">
    <property type="nucleotide sequence ID" value="NZ_FXTK01000002.1"/>
</dbReference>
<keyword evidence="4 7" id="KW-0812">Transmembrane</keyword>
<dbReference type="PANTHER" id="PTHR34040">
    <property type="entry name" value="FLAGELLAR BIOSYNTHETIC PROTEIN FLIQ"/>
    <property type="match status" value="1"/>
</dbReference>
<dbReference type="Pfam" id="PF01313">
    <property type="entry name" value="Bac_export_3"/>
    <property type="match status" value="1"/>
</dbReference>
<keyword evidence="6 7" id="KW-0472">Membrane</keyword>
<evidence type="ECO:0000256" key="6">
    <source>
        <dbReference type="ARBA" id="ARBA00023136"/>
    </source>
</evidence>
<feature type="transmembrane region" description="Helical" evidence="7">
    <location>
        <begin position="52"/>
        <end position="72"/>
    </location>
</feature>
<keyword evidence="3" id="KW-1003">Cell membrane</keyword>
<dbReference type="GO" id="GO:0009306">
    <property type="term" value="P:protein secretion"/>
    <property type="evidence" value="ECO:0007669"/>
    <property type="project" value="InterPro"/>
</dbReference>
<evidence type="ECO:0000256" key="2">
    <source>
        <dbReference type="ARBA" id="ARBA00006156"/>
    </source>
</evidence>
<dbReference type="PANTHER" id="PTHR34040:SF2">
    <property type="entry name" value="FLAGELLAR BIOSYNTHETIC PROTEIN FLIQ"/>
    <property type="match status" value="1"/>
</dbReference>
<comment type="subcellular location">
    <subcellularLocation>
        <location evidence="1">Cell membrane</location>
        <topology evidence="1">Multi-pass membrane protein</topology>
    </subcellularLocation>
</comment>
<accession>A0A521BDV1</accession>
<sequence>MRLYESLNHALLLVLQLSLPVIVAATIIGLVIGLIQTLTQIQDQTLPHAVKLLAVAGVIILLGGGLSARLLAFATDMFARIASG</sequence>
<evidence type="ECO:0000256" key="4">
    <source>
        <dbReference type="ARBA" id="ARBA00022692"/>
    </source>
</evidence>
<proteinExistence type="inferred from homology"/>
<evidence type="ECO:0000256" key="7">
    <source>
        <dbReference type="SAM" id="Phobius"/>
    </source>
</evidence>
<dbReference type="GO" id="GO:0005886">
    <property type="term" value="C:plasma membrane"/>
    <property type="evidence" value="ECO:0007669"/>
    <property type="project" value="UniProtKB-SubCell"/>
</dbReference>
<organism evidence="8 9">
    <name type="scientific">Paracoccus laeviglucosivorans</name>
    <dbReference type="NCBI Taxonomy" id="1197861"/>
    <lineage>
        <taxon>Bacteria</taxon>
        <taxon>Pseudomonadati</taxon>
        <taxon>Pseudomonadota</taxon>
        <taxon>Alphaproteobacteria</taxon>
        <taxon>Rhodobacterales</taxon>
        <taxon>Paracoccaceae</taxon>
        <taxon>Paracoccus</taxon>
    </lineage>
</organism>
<dbReference type="NCBIfam" id="TIGR01403">
    <property type="entry name" value="fliQ_rel_III"/>
    <property type="match status" value="1"/>
</dbReference>